<dbReference type="Proteomes" id="UP000030826">
    <property type="component" value="Unassembled WGS sequence"/>
</dbReference>
<dbReference type="SUPFAM" id="SSF89623">
    <property type="entry name" value="Ribose/Galactose isomerase RpiB/AlsB"/>
    <property type="match status" value="1"/>
</dbReference>
<dbReference type="InterPro" id="IPR003500">
    <property type="entry name" value="RpiB_LacA_LacB"/>
</dbReference>
<dbReference type="InterPro" id="IPR033140">
    <property type="entry name" value="Lipase_GDXG_put_SER_AS"/>
</dbReference>
<keyword evidence="2 4" id="KW-0413">Isomerase</keyword>
<dbReference type="NCBIfam" id="NF004051">
    <property type="entry name" value="PRK05571.1"/>
    <property type="match status" value="1"/>
</dbReference>
<accession>A0A0B1Q684</accession>
<dbReference type="PROSITE" id="PS01174">
    <property type="entry name" value="LIPASE_GDXG_SER"/>
    <property type="match status" value="1"/>
</dbReference>
<comment type="similarity">
    <text evidence="1">Belongs to the LacAB/RpiB family.</text>
</comment>
<dbReference type="Pfam" id="PF02502">
    <property type="entry name" value="LacAB_rpiB"/>
    <property type="match status" value="1"/>
</dbReference>
<evidence type="ECO:0000256" key="3">
    <source>
        <dbReference type="PROSITE-ProRule" id="PRU10038"/>
    </source>
</evidence>
<reference evidence="4 5" key="1">
    <citation type="submission" date="2014-09" db="EMBL/GenBank/DDBJ databases">
        <title>Isolation and characterization of Aurantimonas altamirensis ON-56566 from clinical sample following a dog bite.</title>
        <authorList>
            <person name="Eshaghi A."/>
            <person name="Li A."/>
            <person name="Shahinas D."/>
            <person name="Bahn P."/>
            <person name="Kus J.V."/>
            <person name="Patel S.N."/>
        </authorList>
    </citation>
    <scope>NUCLEOTIDE SEQUENCE [LARGE SCALE GENOMIC DNA]</scope>
    <source>
        <strain evidence="4 5">ON-56566</strain>
    </source>
</reference>
<dbReference type="OrthoDB" id="1778624at2"/>
<evidence type="ECO:0000313" key="5">
    <source>
        <dbReference type="Proteomes" id="UP000030826"/>
    </source>
</evidence>
<dbReference type="GO" id="GO:0005975">
    <property type="term" value="P:carbohydrate metabolic process"/>
    <property type="evidence" value="ECO:0007669"/>
    <property type="project" value="InterPro"/>
</dbReference>
<evidence type="ECO:0000256" key="1">
    <source>
        <dbReference type="ARBA" id="ARBA00008754"/>
    </source>
</evidence>
<organism evidence="4 5">
    <name type="scientific">Aureimonas altamirensis</name>
    <dbReference type="NCBI Taxonomy" id="370622"/>
    <lineage>
        <taxon>Bacteria</taxon>
        <taxon>Pseudomonadati</taxon>
        <taxon>Pseudomonadota</taxon>
        <taxon>Alphaproteobacteria</taxon>
        <taxon>Hyphomicrobiales</taxon>
        <taxon>Aurantimonadaceae</taxon>
        <taxon>Aureimonas</taxon>
    </lineage>
</organism>
<protein>
    <submittedName>
        <fullName evidence="4">Ribose 5-phosphate isomerase</fullName>
    </submittedName>
</protein>
<dbReference type="PANTHER" id="PTHR43732:SF1">
    <property type="entry name" value="RIBOSE 5-PHOSPHATE ISOMERASE"/>
    <property type="match status" value="1"/>
</dbReference>
<dbReference type="AlphaFoldDB" id="A0A0B1Q684"/>
<evidence type="ECO:0000313" key="4">
    <source>
        <dbReference type="EMBL" id="KHJ54422.1"/>
    </source>
</evidence>
<name>A0A0B1Q684_9HYPH</name>
<dbReference type="InterPro" id="IPR051812">
    <property type="entry name" value="SPI_LacAB/RpiB"/>
</dbReference>
<gene>
    <name evidence="4" type="ORF">LA66_13310</name>
</gene>
<dbReference type="InterPro" id="IPR036569">
    <property type="entry name" value="RpiB_LacA_LacB_sf"/>
</dbReference>
<dbReference type="NCBIfam" id="TIGR00689">
    <property type="entry name" value="rpiB_lacA_lacB"/>
    <property type="match status" value="1"/>
</dbReference>
<dbReference type="Gene3D" id="3.40.1400.10">
    <property type="entry name" value="Sugar-phosphate isomerase, RpiB/LacA/LacB"/>
    <property type="match status" value="1"/>
</dbReference>
<dbReference type="EMBL" id="JRFJ01000003">
    <property type="protein sequence ID" value="KHJ54422.1"/>
    <property type="molecule type" value="Genomic_DNA"/>
</dbReference>
<dbReference type="GO" id="GO:0016861">
    <property type="term" value="F:intramolecular oxidoreductase activity, interconverting aldoses and ketoses"/>
    <property type="evidence" value="ECO:0007669"/>
    <property type="project" value="UniProtKB-ARBA"/>
</dbReference>
<comment type="caution">
    <text evidence="4">The sequence shown here is derived from an EMBL/GenBank/DDBJ whole genome shotgun (WGS) entry which is preliminary data.</text>
</comment>
<evidence type="ECO:0000256" key="2">
    <source>
        <dbReference type="ARBA" id="ARBA00023235"/>
    </source>
</evidence>
<sequence length="154" mass="15697">MKIAIAGDSAGAPLAKVLADHLKGKPGLEVSEVSTPPAGTDEYYANLSERVAKGVLDGTYDRAILCCGTGIGVALSANKVPGIRAAQTHDTYSAERAALSNNAQIITMGARVIGAELAKSIADAYLANEFDPAGKSAGNVEAINALDSKYHPAG</sequence>
<dbReference type="RefSeq" id="WP_039193916.1">
    <property type="nucleotide sequence ID" value="NZ_JRFJ01000003.1"/>
</dbReference>
<dbReference type="PIRSF" id="PIRSF005384">
    <property type="entry name" value="RpiB_LacA_B"/>
    <property type="match status" value="1"/>
</dbReference>
<dbReference type="STRING" id="370622.LA66_13310"/>
<proteinExistence type="inferred from homology"/>
<feature type="active site" evidence="3">
    <location>
        <position position="9"/>
    </location>
</feature>
<dbReference type="PANTHER" id="PTHR43732">
    <property type="entry name" value="RIBOSE 5-PHOSPHATE ISOMERASE-RELATED"/>
    <property type="match status" value="1"/>
</dbReference>